<proteinExistence type="predicted"/>
<evidence type="ECO:0000256" key="2">
    <source>
        <dbReference type="ARBA" id="ARBA00022827"/>
    </source>
</evidence>
<protein>
    <recommendedName>
        <fullName evidence="4">FAD/NAD(P)-binding domain-containing protein</fullName>
    </recommendedName>
</protein>
<dbReference type="Pfam" id="PF07992">
    <property type="entry name" value="Pyr_redox_2"/>
    <property type="match status" value="1"/>
</dbReference>
<name>A0A060SLZ9_PYCCI</name>
<dbReference type="HOGENOM" id="CLU_035533_0_0_1"/>
<dbReference type="Proteomes" id="UP000029665">
    <property type="component" value="Unassembled WGS sequence"/>
</dbReference>
<dbReference type="InterPro" id="IPR036188">
    <property type="entry name" value="FAD/NAD-bd_sf"/>
</dbReference>
<dbReference type="PANTHER" id="PTHR23023">
    <property type="entry name" value="DIMETHYLANILINE MONOOXYGENASE"/>
    <property type="match status" value="1"/>
</dbReference>
<dbReference type="InterPro" id="IPR050346">
    <property type="entry name" value="FMO-like"/>
</dbReference>
<reference evidence="5" key="1">
    <citation type="submission" date="2014-01" db="EMBL/GenBank/DDBJ databases">
        <title>The genome of the white-rot fungus Pycnoporus cinnabarinus: a basidiomycete model with a versatile arsenal for lignocellulosic biomass breakdown.</title>
        <authorList>
            <person name="Levasseur A."/>
            <person name="Lomascolo A."/>
            <person name="Ruiz-Duenas F.J."/>
            <person name="Uzan E."/>
            <person name="Piumi F."/>
            <person name="Kues U."/>
            <person name="Ram A.F.J."/>
            <person name="Murat C."/>
            <person name="Haon M."/>
            <person name="Benoit I."/>
            <person name="Arfi Y."/>
            <person name="Chevret D."/>
            <person name="Drula E."/>
            <person name="Kwon M.J."/>
            <person name="Gouret P."/>
            <person name="Lesage-Meessen L."/>
            <person name="Lombard V."/>
            <person name="Mariette J."/>
            <person name="Noirot C."/>
            <person name="Park J."/>
            <person name="Patyshakuliyeva A."/>
            <person name="Wieneger R.A.B."/>
            <person name="Wosten H.A.B."/>
            <person name="Martin F."/>
            <person name="Coutinho P.M."/>
            <person name="de Vries R."/>
            <person name="Martinez A.T."/>
            <person name="Klopp C."/>
            <person name="Pontarotti P."/>
            <person name="Henrissat B."/>
            <person name="Record E."/>
        </authorList>
    </citation>
    <scope>NUCLEOTIDE SEQUENCE [LARGE SCALE GENOMIC DNA]</scope>
    <source>
        <strain evidence="5">BRFM137</strain>
    </source>
</reference>
<organism evidence="5 6">
    <name type="scientific">Pycnoporus cinnabarinus</name>
    <name type="common">Cinnabar-red polypore</name>
    <name type="synonym">Trametes cinnabarina</name>
    <dbReference type="NCBI Taxonomy" id="5643"/>
    <lineage>
        <taxon>Eukaryota</taxon>
        <taxon>Fungi</taxon>
        <taxon>Dikarya</taxon>
        <taxon>Basidiomycota</taxon>
        <taxon>Agaricomycotina</taxon>
        <taxon>Agaricomycetes</taxon>
        <taxon>Polyporales</taxon>
        <taxon>Polyporaceae</taxon>
        <taxon>Trametes</taxon>
    </lineage>
</organism>
<dbReference type="GO" id="GO:0016491">
    <property type="term" value="F:oxidoreductase activity"/>
    <property type="evidence" value="ECO:0007669"/>
    <property type="project" value="UniProtKB-KW"/>
</dbReference>
<evidence type="ECO:0000256" key="1">
    <source>
        <dbReference type="ARBA" id="ARBA00022630"/>
    </source>
</evidence>
<dbReference type="STRING" id="5643.A0A060SLZ9"/>
<comment type="caution">
    <text evidence="5">The sequence shown here is derived from an EMBL/GenBank/DDBJ whole genome shotgun (WGS) entry which is preliminary data.</text>
</comment>
<dbReference type="SUPFAM" id="SSF51905">
    <property type="entry name" value="FAD/NAD(P)-binding domain"/>
    <property type="match status" value="2"/>
</dbReference>
<keyword evidence="1" id="KW-0285">Flavoprotein</keyword>
<keyword evidence="6" id="KW-1185">Reference proteome</keyword>
<gene>
    <name evidence="5" type="ORF">BN946_scf184794.g18</name>
</gene>
<dbReference type="OMA" id="ENCYEGL"/>
<dbReference type="InterPro" id="IPR023753">
    <property type="entry name" value="FAD/NAD-binding_dom"/>
</dbReference>
<keyword evidence="3" id="KW-0560">Oxidoreductase</keyword>
<evidence type="ECO:0000313" key="6">
    <source>
        <dbReference type="Proteomes" id="UP000029665"/>
    </source>
</evidence>
<dbReference type="PRINTS" id="PR00419">
    <property type="entry name" value="ADXRDTASE"/>
</dbReference>
<feature type="domain" description="FAD/NAD(P)-binding" evidence="4">
    <location>
        <begin position="9"/>
        <end position="229"/>
    </location>
</feature>
<dbReference type="EMBL" id="CCBP010000245">
    <property type="protein sequence ID" value="CDO75211.1"/>
    <property type="molecule type" value="Genomic_DNA"/>
</dbReference>
<dbReference type="AlphaFoldDB" id="A0A060SLZ9"/>
<keyword evidence="2" id="KW-0274">FAD</keyword>
<dbReference type="Gene3D" id="3.50.50.60">
    <property type="entry name" value="FAD/NAD(P)-binding domain"/>
    <property type="match status" value="3"/>
</dbReference>
<dbReference type="OrthoDB" id="2915840at2759"/>
<accession>A0A060SLZ9</accession>
<evidence type="ECO:0000259" key="4">
    <source>
        <dbReference type="Pfam" id="PF07992"/>
    </source>
</evidence>
<evidence type="ECO:0000256" key="3">
    <source>
        <dbReference type="ARBA" id="ARBA00023002"/>
    </source>
</evidence>
<sequence length="563" mass="62035">MERNPREESIAVIGSGVAGLITAYTLIRDGFTEVDILTRDAQVGGIWAKDRIYPGLFLNNVHGEYRLSPLKMPPPVSGGDRLGGDDMNQYFEAFASKFLSGKIQFNLDVHNIRRPASGEGWLLDVTNLVTGVQETREYARLVLCTGGSSNPRIPQALSPETAAAAGFKGLVFHTVDFARKLDELLAHAAAAESGPETPSVVVIGGGKSAQDVCAYLANEGKKVTLVCHNLDPFTAGPKPLPDFIRRSRLLSLFSPHIHLRTALERFLHTTWLGKKIVDFTWHGLAESSFKAMNIPEGSPLRNTVSAFWHVRVSDEGVPRPNGFHPLAVAGKIEVLSPAHATGFSEDGTSIVLDDGRTLPASVLVLATGYTSSWPSLFEETTINELGLRPHLAQPNPEYQWDYTTLSDAPPLHPDAEKWSSSLYRGLVPAQNIARRDFAVNGACISPNNGYTLEVASHWISSHFLRDKMRIPQTPEDALKETERAAAWLKRRYPEVPTALNASLTGYLAFWSWPQHADDLLEDMRLPVMRGGGNGLTWPFQVVDLKEIEHLKEERDAKRSKSQI</sequence>
<evidence type="ECO:0000313" key="5">
    <source>
        <dbReference type="EMBL" id="CDO75211.1"/>
    </source>
</evidence>